<keyword evidence="1" id="KW-0472">Membrane</keyword>
<protein>
    <submittedName>
        <fullName evidence="2">Uncharacterized protein</fullName>
    </submittedName>
</protein>
<dbReference type="Proteomes" id="UP001552299">
    <property type="component" value="Unassembled WGS sequence"/>
</dbReference>
<keyword evidence="3" id="KW-1185">Reference proteome</keyword>
<dbReference type="AlphaFoldDB" id="A0ABD0VCF6"/>
<evidence type="ECO:0000256" key="1">
    <source>
        <dbReference type="SAM" id="Phobius"/>
    </source>
</evidence>
<evidence type="ECO:0000313" key="3">
    <source>
        <dbReference type="Proteomes" id="UP001552299"/>
    </source>
</evidence>
<proteinExistence type="predicted"/>
<name>A0ABD0VCF6_DENTH</name>
<evidence type="ECO:0000313" key="2">
    <source>
        <dbReference type="EMBL" id="KAL0922385.1"/>
    </source>
</evidence>
<feature type="transmembrane region" description="Helical" evidence="1">
    <location>
        <begin position="46"/>
        <end position="65"/>
    </location>
</feature>
<sequence length="147" mass="15658">MIARVASSAPLLLFDFAPPTLPSCRIGSDILIGSNDRSELAVKDLLFASLLFLVAISLWLLRLHVHRKTEACSLHYEVTIGLHGDVATLALTVVTLDDEGVASLCEGLTCVEALTCEQVVVVLTRGWGDEKEGDGGSKEEKGEGSHG</sequence>
<organism evidence="2 3">
    <name type="scientific">Dendrobium thyrsiflorum</name>
    <name type="common">Pinecone-like raceme dendrobium</name>
    <name type="synonym">Orchid</name>
    <dbReference type="NCBI Taxonomy" id="117978"/>
    <lineage>
        <taxon>Eukaryota</taxon>
        <taxon>Viridiplantae</taxon>
        <taxon>Streptophyta</taxon>
        <taxon>Embryophyta</taxon>
        <taxon>Tracheophyta</taxon>
        <taxon>Spermatophyta</taxon>
        <taxon>Magnoliopsida</taxon>
        <taxon>Liliopsida</taxon>
        <taxon>Asparagales</taxon>
        <taxon>Orchidaceae</taxon>
        <taxon>Epidendroideae</taxon>
        <taxon>Malaxideae</taxon>
        <taxon>Dendrobiinae</taxon>
        <taxon>Dendrobium</taxon>
    </lineage>
</organism>
<keyword evidence="1" id="KW-1133">Transmembrane helix</keyword>
<comment type="caution">
    <text evidence="2">The sequence shown here is derived from an EMBL/GenBank/DDBJ whole genome shotgun (WGS) entry which is preliminary data.</text>
</comment>
<gene>
    <name evidence="2" type="ORF">M5K25_006367</name>
</gene>
<dbReference type="EMBL" id="JANQDX010000006">
    <property type="protein sequence ID" value="KAL0922385.1"/>
    <property type="molecule type" value="Genomic_DNA"/>
</dbReference>
<accession>A0ABD0VCF6</accession>
<reference evidence="2 3" key="1">
    <citation type="journal article" date="2024" name="Plant Biotechnol. J.">
        <title>Dendrobium thyrsiflorum genome and its molecular insights into genes involved in important horticultural traits.</title>
        <authorList>
            <person name="Chen B."/>
            <person name="Wang J.Y."/>
            <person name="Zheng P.J."/>
            <person name="Li K.L."/>
            <person name="Liang Y.M."/>
            <person name="Chen X.F."/>
            <person name="Zhang C."/>
            <person name="Zhao X."/>
            <person name="He X."/>
            <person name="Zhang G.Q."/>
            <person name="Liu Z.J."/>
            <person name="Xu Q."/>
        </authorList>
    </citation>
    <scope>NUCLEOTIDE SEQUENCE [LARGE SCALE GENOMIC DNA]</scope>
    <source>
        <strain evidence="2">GZMU011</strain>
    </source>
</reference>
<keyword evidence="1" id="KW-0812">Transmembrane</keyword>